<dbReference type="EMBL" id="AP026708">
    <property type="protein sequence ID" value="BDQ34094.1"/>
    <property type="molecule type" value="Genomic_DNA"/>
</dbReference>
<dbReference type="NCBIfam" id="NF001159">
    <property type="entry name" value="PRK00150.1-3"/>
    <property type="match status" value="1"/>
</dbReference>
<name>A0ABM8ARM0_9BACT</name>
<evidence type="ECO:0000256" key="2">
    <source>
        <dbReference type="HAMAP-Rule" id="MF_00163"/>
    </source>
</evidence>
<dbReference type="NCBIfam" id="TIGR00079">
    <property type="entry name" value="pept_deformyl"/>
    <property type="match status" value="1"/>
</dbReference>
<dbReference type="PIRSF" id="PIRSF004749">
    <property type="entry name" value="Pep_def"/>
    <property type="match status" value="1"/>
</dbReference>
<dbReference type="InterPro" id="IPR036821">
    <property type="entry name" value="Peptide_deformylase_sf"/>
</dbReference>
<protein>
    <recommendedName>
        <fullName evidence="2">Peptide deformylase</fullName>
        <shortName evidence="2">PDF</shortName>
        <ecNumber evidence="2">3.5.1.88</ecNumber>
    </recommendedName>
    <alternativeName>
        <fullName evidence="2">Polypeptide deformylase</fullName>
    </alternativeName>
</protein>
<feature type="binding site" evidence="2">
    <location>
        <position position="142"/>
    </location>
    <ligand>
        <name>Fe cation</name>
        <dbReference type="ChEBI" id="CHEBI:24875"/>
    </ligand>
</feature>
<keyword evidence="4" id="KW-1185">Reference proteome</keyword>
<dbReference type="HAMAP" id="MF_00163">
    <property type="entry name" value="Pep_deformylase"/>
    <property type="match status" value="1"/>
</dbReference>
<feature type="active site" evidence="2">
    <location>
        <position position="143"/>
    </location>
</feature>
<feature type="binding site" evidence="2">
    <location>
        <position position="146"/>
    </location>
    <ligand>
        <name>Fe cation</name>
        <dbReference type="ChEBI" id="CHEBI:24875"/>
    </ligand>
</feature>
<comment type="function">
    <text evidence="2">Removes the formyl group from the N-terminal Met of newly synthesized proteins. Requires at least a dipeptide for an efficient rate of reaction. N-terminal L-methionine is a prerequisite for activity but the enzyme has broad specificity at other positions.</text>
</comment>
<dbReference type="InterPro" id="IPR023635">
    <property type="entry name" value="Peptide_deformylase"/>
</dbReference>
<comment type="cofactor">
    <cofactor evidence="2">
        <name>Fe(2+)</name>
        <dbReference type="ChEBI" id="CHEBI:29033"/>
    </cofactor>
    <text evidence="2">Binds 1 Fe(2+) ion.</text>
</comment>
<dbReference type="Pfam" id="PF01327">
    <property type="entry name" value="Pep_deformylase"/>
    <property type="match status" value="1"/>
</dbReference>
<dbReference type="EC" id="3.5.1.88" evidence="2"/>
<keyword evidence="2" id="KW-0648">Protein biosynthesis</keyword>
<dbReference type="CDD" id="cd00487">
    <property type="entry name" value="Pep_deformylase"/>
    <property type="match status" value="1"/>
</dbReference>
<keyword evidence="2" id="KW-0378">Hydrolase</keyword>
<comment type="similarity">
    <text evidence="1 2">Belongs to the polypeptide deformylase family.</text>
</comment>
<evidence type="ECO:0000256" key="1">
    <source>
        <dbReference type="ARBA" id="ARBA00010759"/>
    </source>
</evidence>
<evidence type="ECO:0000313" key="3">
    <source>
        <dbReference type="EMBL" id="BDQ34094.1"/>
    </source>
</evidence>
<gene>
    <name evidence="2 3" type="primary">def</name>
    <name evidence="3" type="ORF">JCM14722_16360</name>
</gene>
<keyword evidence="2" id="KW-0479">Metal-binding</keyword>
<comment type="catalytic activity">
    <reaction evidence="2">
        <text>N-terminal N-formyl-L-methionyl-[peptide] + H2O = N-terminal L-methionyl-[peptide] + formate</text>
        <dbReference type="Rhea" id="RHEA:24420"/>
        <dbReference type="Rhea" id="RHEA-COMP:10639"/>
        <dbReference type="Rhea" id="RHEA-COMP:10640"/>
        <dbReference type="ChEBI" id="CHEBI:15377"/>
        <dbReference type="ChEBI" id="CHEBI:15740"/>
        <dbReference type="ChEBI" id="CHEBI:49298"/>
        <dbReference type="ChEBI" id="CHEBI:64731"/>
        <dbReference type="EC" id="3.5.1.88"/>
    </reaction>
</comment>
<keyword evidence="2" id="KW-0408">Iron</keyword>
<dbReference type="PANTHER" id="PTHR10458">
    <property type="entry name" value="PEPTIDE DEFORMYLASE"/>
    <property type="match status" value="1"/>
</dbReference>
<dbReference type="PRINTS" id="PR01576">
    <property type="entry name" value="PDEFORMYLASE"/>
</dbReference>
<dbReference type="Proteomes" id="UP001061361">
    <property type="component" value="Chromosome"/>
</dbReference>
<proteinExistence type="inferred from homology"/>
<reference evidence="3" key="1">
    <citation type="submission" date="2022-08" db="EMBL/GenBank/DDBJ databases">
        <title>Genome Sequence of the sulphate-reducing bacterium, Pseudodesulfovibrio portus JCM14722.</title>
        <authorList>
            <person name="Kondo R."/>
            <person name="Kataoka T."/>
        </authorList>
    </citation>
    <scope>NUCLEOTIDE SEQUENCE</scope>
    <source>
        <strain evidence="3">JCM 14722</strain>
    </source>
</reference>
<accession>A0ABM8ARM0</accession>
<dbReference type="SUPFAM" id="SSF56420">
    <property type="entry name" value="Peptide deformylase"/>
    <property type="match status" value="1"/>
</dbReference>
<evidence type="ECO:0000313" key="4">
    <source>
        <dbReference type="Proteomes" id="UP001061361"/>
    </source>
</evidence>
<feature type="binding site" evidence="2">
    <location>
        <position position="100"/>
    </location>
    <ligand>
        <name>Fe cation</name>
        <dbReference type="ChEBI" id="CHEBI:24875"/>
    </ligand>
</feature>
<sequence length="173" mass="19284">MGGRRQQNMQMEICTWPDEVLAAKAKAIDEVTPELEKLIEDMIETMYESDGVGLAAPQVGESIRLICVDQTGPKIRGELRVLINPEIVECDGEVDSEEGCLSCPELTVKVTRRERVVVKALDEKGKEVCIDAKGLLAIILQHEIDHLDGVTLADKAGRLKQAMYRKKALKWKK</sequence>
<dbReference type="Gene3D" id="3.90.45.10">
    <property type="entry name" value="Peptide deformylase"/>
    <property type="match status" value="1"/>
</dbReference>
<organism evidence="3 4">
    <name type="scientific">Pseudodesulfovibrio portus</name>
    <dbReference type="NCBI Taxonomy" id="231439"/>
    <lineage>
        <taxon>Bacteria</taxon>
        <taxon>Pseudomonadati</taxon>
        <taxon>Thermodesulfobacteriota</taxon>
        <taxon>Desulfovibrionia</taxon>
        <taxon>Desulfovibrionales</taxon>
        <taxon>Desulfovibrionaceae</taxon>
    </lineage>
</organism>
<dbReference type="PANTHER" id="PTHR10458:SF22">
    <property type="entry name" value="PEPTIDE DEFORMYLASE"/>
    <property type="match status" value="1"/>
</dbReference>